<feature type="compositionally biased region" description="Low complexity" evidence="1">
    <location>
        <begin position="21"/>
        <end position="30"/>
    </location>
</feature>
<keyword evidence="3" id="KW-1185">Reference proteome</keyword>
<proteinExistence type="predicted"/>
<accession>A0A1R3JGM9</accession>
<dbReference type="Proteomes" id="UP000188268">
    <property type="component" value="Unassembled WGS sequence"/>
</dbReference>
<organism evidence="2 3">
    <name type="scientific">Corchorus capsularis</name>
    <name type="common">Jute</name>
    <dbReference type="NCBI Taxonomy" id="210143"/>
    <lineage>
        <taxon>Eukaryota</taxon>
        <taxon>Viridiplantae</taxon>
        <taxon>Streptophyta</taxon>
        <taxon>Embryophyta</taxon>
        <taxon>Tracheophyta</taxon>
        <taxon>Spermatophyta</taxon>
        <taxon>Magnoliopsida</taxon>
        <taxon>eudicotyledons</taxon>
        <taxon>Gunneridae</taxon>
        <taxon>Pentapetalae</taxon>
        <taxon>rosids</taxon>
        <taxon>malvids</taxon>
        <taxon>Malvales</taxon>
        <taxon>Malvaceae</taxon>
        <taxon>Grewioideae</taxon>
        <taxon>Apeibeae</taxon>
        <taxon>Corchorus</taxon>
    </lineage>
</organism>
<sequence>MAQTSEYHSVRAMKRLNEPHFSFPSPISITTPPPPKLISKGPKLAYPKL</sequence>
<evidence type="ECO:0000313" key="3">
    <source>
        <dbReference type="Proteomes" id="UP000188268"/>
    </source>
</evidence>
<feature type="region of interest" description="Disordered" evidence="1">
    <location>
        <begin position="21"/>
        <end position="49"/>
    </location>
</feature>
<comment type="caution">
    <text evidence="2">The sequence shown here is derived from an EMBL/GenBank/DDBJ whole genome shotgun (WGS) entry which is preliminary data.</text>
</comment>
<dbReference type="Gramene" id="OMO93967">
    <property type="protein sequence ID" value="OMO93967"/>
    <property type="gene ID" value="CCACVL1_06241"/>
</dbReference>
<evidence type="ECO:0000313" key="2">
    <source>
        <dbReference type="EMBL" id="OMO93967.1"/>
    </source>
</evidence>
<dbReference type="EMBL" id="AWWV01008003">
    <property type="protein sequence ID" value="OMO93967.1"/>
    <property type="molecule type" value="Genomic_DNA"/>
</dbReference>
<dbReference type="AlphaFoldDB" id="A0A1R3JGM9"/>
<evidence type="ECO:0000256" key="1">
    <source>
        <dbReference type="SAM" id="MobiDB-lite"/>
    </source>
</evidence>
<name>A0A1R3JGM9_COCAP</name>
<gene>
    <name evidence="2" type="ORF">CCACVL1_06241</name>
</gene>
<protein>
    <submittedName>
        <fullName evidence="2">Uncharacterized protein</fullName>
    </submittedName>
</protein>
<reference evidence="2 3" key="1">
    <citation type="submission" date="2013-09" db="EMBL/GenBank/DDBJ databases">
        <title>Corchorus capsularis genome sequencing.</title>
        <authorList>
            <person name="Alam M."/>
            <person name="Haque M.S."/>
            <person name="Islam M.S."/>
            <person name="Emdad E.M."/>
            <person name="Islam M.M."/>
            <person name="Ahmed B."/>
            <person name="Halim A."/>
            <person name="Hossen Q.M.M."/>
            <person name="Hossain M.Z."/>
            <person name="Ahmed R."/>
            <person name="Khan M.M."/>
            <person name="Islam R."/>
            <person name="Rashid M.M."/>
            <person name="Khan S.A."/>
            <person name="Rahman M.S."/>
            <person name="Alam M."/>
        </authorList>
    </citation>
    <scope>NUCLEOTIDE SEQUENCE [LARGE SCALE GENOMIC DNA]</scope>
    <source>
        <strain evidence="3">cv. CVL-1</strain>
        <tissue evidence="2">Whole seedling</tissue>
    </source>
</reference>